<protein>
    <submittedName>
        <fullName evidence="3">Uncharacterized protein</fullName>
    </submittedName>
</protein>
<dbReference type="OrthoDB" id="4351093at2"/>
<accession>A0A3N4RMC9</accession>
<sequence length="92" mass="9826">MRTIHKAAAATAVGAALLLGFTGTAAAADGPANLGGQGCPAVASNSDYYGTYVQHLNYTYVTGNGFRDGVYRVDYYNRQNAYQGSWTVEYRC</sequence>
<organism evidence="3 4">
    <name type="scientific">Kitasatospora cineracea</name>
    <dbReference type="NCBI Taxonomy" id="88074"/>
    <lineage>
        <taxon>Bacteria</taxon>
        <taxon>Bacillati</taxon>
        <taxon>Actinomycetota</taxon>
        <taxon>Actinomycetes</taxon>
        <taxon>Kitasatosporales</taxon>
        <taxon>Streptomycetaceae</taxon>
        <taxon>Kitasatospora</taxon>
    </lineage>
</organism>
<dbReference type="AlphaFoldDB" id="A0A3N4RMC9"/>
<dbReference type="RefSeq" id="WP_030463125.1">
    <property type="nucleotide sequence ID" value="NZ_JBEXVB010000216.1"/>
</dbReference>
<feature type="signal peptide" evidence="1">
    <location>
        <begin position="1"/>
        <end position="27"/>
    </location>
</feature>
<name>A0A3N4RMC9_9ACTN</name>
<accession>A0A8G1XAT6</accession>
<keyword evidence="1" id="KW-0732">Signal</keyword>
<dbReference type="EMBL" id="RKQG01000001">
    <property type="protein sequence ID" value="RPE31915.1"/>
    <property type="molecule type" value="Genomic_DNA"/>
</dbReference>
<dbReference type="Proteomes" id="UP000267408">
    <property type="component" value="Unassembled WGS sequence"/>
</dbReference>
<feature type="chain" id="PRO_5044596166" evidence="1">
    <location>
        <begin position="28"/>
        <end position="92"/>
    </location>
</feature>
<dbReference type="Proteomes" id="UP000266906">
    <property type="component" value="Unassembled WGS sequence"/>
</dbReference>
<evidence type="ECO:0000313" key="3">
    <source>
        <dbReference type="EMBL" id="RPE31915.1"/>
    </source>
</evidence>
<keyword evidence="4" id="KW-1185">Reference proteome</keyword>
<comment type="caution">
    <text evidence="3">The sequence shown here is derived from an EMBL/GenBank/DDBJ whole genome shotgun (WGS) entry which is preliminary data.</text>
</comment>
<evidence type="ECO:0000313" key="4">
    <source>
        <dbReference type="Proteomes" id="UP000266906"/>
    </source>
</evidence>
<evidence type="ECO:0000313" key="5">
    <source>
        <dbReference type="Proteomes" id="UP000267408"/>
    </source>
</evidence>
<gene>
    <name evidence="3" type="ORF">EDD38_0157</name>
    <name evidence="2" type="ORF">EDD39_6370</name>
</gene>
<evidence type="ECO:0000256" key="1">
    <source>
        <dbReference type="SAM" id="SignalP"/>
    </source>
</evidence>
<evidence type="ECO:0000313" key="2">
    <source>
        <dbReference type="EMBL" id="ROR38193.1"/>
    </source>
</evidence>
<dbReference type="EMBL" id="RJVJ01000002">
    <property type="protein sequence ID" value="ROR38193.1"/>
    <property type="molecule type" value="Genomic_DNA"/>
</dbReference>
<reference evidence="4 5" key="1">
    <citation type="submission" date="2018-11" db="EMBL/GenBank/DDBJ databases">
        <title>Sequencing the genomes of 1000 actinobacteria strains.</title>
        <authorList>
            <person name="Klenk H.-P."/>
        </authorList>
    </citation>
    <scope>NUCLEOTIDE SEQUENCE [LARGE SCALE GENOMIC DNA]</scope>
    <source>
        <strain evidence="2 5">DSM 44780</strain>
        <strain evidence="3 4">DSM 44781</strain>
    </source>
</reference>
<proteinExistence type="predicted"/>